<dbReference type="InterPro" id="IPR010812">
    <property type="entry name" value="HrpJ-like"/>
</dbReference>
<dbReference type="PATRIC" id="fig|1401327.3.peg.185"/>
<dbReference type="GO" id="GO:0050709">
    <property type="term" value="P:negative regulation of protein secretion"/>
    <property type="evidence" value="ECO:0007669"/>
    <property type="project" value="InterPro"/>
</dbReference>
<protein>
    <submittedName>
        <fullName evidence="3">Typeiii secreted protein mxic</fullName>
    </submittedName>
</protein>
<dbReference type="Proteomes" id="UP000017944">
    <property type="component" value="Unassembled WGS sequence"/>
</dbReference>
<dbReference type="Gene3D" id="1.10.10.2060">
    <property type="match status" value="1"/>
</dbReference>
<dbReference type="InterPro" id="IPR013401">
    <property type="entry name" value="T3SS_LcrE"/>
</dbReference>
<dbReference type="GO" id="GO:0019867">
    <property type="term" value="C:outer membrane"/>
    <property type="evidence" value="ECO:0007669"/>
    <property type="project" value="InterPro"/>
</dbReference>
<dbReference type="PRINTS" id="PR01344">
    <property type="entry name" value="INVEPROTEIN"/>
</dbReference>
<accession>A0A090N9T0</accession>
<evidence type="ECO:0000259" key="2">
    <source>
        <dbReference type="Pfam" id="PF21439"/>
    </source>
</evidence>
<dbReference type="GO" id="GO:0009986">
    <property type="term" value="C:cell surface"/>
    <property type="evidence" value="ECO:0007669"/>
    <property type="project" value="InterPro"/>
</dbReference>
<dbReference type="Pfam" id="PF21439">
    <property type="entry name" value="MxiC_C"/>
    <property type="match status" value="1"/>
</dbReference>
<feature type="domain" description="MxiC C-terminal" evidence="2">
    <location>
        <begin position="254"/>
        <end position="348"/>
    </location>
</feature>
<dbReference type="SUPFAM" id="SSF140591">
    <property type="entry name" value="Type III secretion system domain"/>
    <property type="match status" value="1"/>
</dbReference>
<reference evidence="3 5" key="1">
    <citation type="submission" date="2013-10" db="EMBL/GenBank/DDBJ databases">
        <title>Draft genomes and the virulence plasmids of Sd1617 vaccine constructs: WRSd3 and WRSd5.</title>
        <authorList>
            <person name="Aksomboon Vongsawan A."/>
            <person name="Venkatesan M.M."/>
            <person name="Vaisvil B."/>
            <person name="Emel G."/>
            <person name="Kepatral V."/>
            <person name="Sethabutr O."/>
            <person name="Serichantalergs O."/>
            <person name="Mason C."/>
        </authorList>
    </citation>
    <scope>NUCLEOTIDE SEQUENCE [LARGE SCALE GENOMIC DNA]</scope>
    <source>
        <strain evidence="3 5">WRSd3</strain>
        <plasmid evidence="3">unnamed</plasmid>
    </source>
</reference>
<dbReference type="NCBIfam" id="TIGR02568">
    <property type="entry name" value="LcrE"/>
    <property type="match status" value="1"/>
</dbReference>
<dbReference type="AlphaFoldDB" id="A0A090N9T0"/>
<keyword evidence="3" id="KW-0614">Plasmid</keyword>
<gene>
    <name evidence="4" type="ORF">WRSd3_00207</name>
    <name evidence="3" type="ORF">WRSd3_p00206</name>
</gene>
<dbReference type="InterPro" id="IPR003520">
    <property type="entry name" value="Invas_InvE"/>
</dbReference>
<evidence type="ECO:0000313" key="3">
    <source>
        <dbReference type="EMBL" id="ESU76054.1"/>
    </source>
</evidence>
<dbReference type="EMBL" id="AXUT01000778">
    <property type="protein sequence ID" value="ESU76054.1"/>
    <property type="molecule type" value="Genomic_DNA"/>
</dbReference>
<dbReference type="InterPro" id="IPR049013">
    <property type="entry name" value="MxiC_C"/>
</dbReference>
<feature type="domain" description="Hypersensitivity response secretion-like HrpJ" evidence="1">
    <location>
        <begin position="46"/>
        <end position="206"/>
    </location>
</feature>
<sequence>MLDVKNTGVFSSAFIDKLNAMTNSDDGDETADAELDSGLANSKYIDSSDEMASALSSFINRRDLEKLKGTNSDSQERILDGEEDEINHKIFDLKRTLKDNLPLDRDFIDRLKRYFKDPSDQVLALRELLNEKDLTAEQVELLTKIINEIISGSEKSVNAGINSAIQAKLFGNKMKLEPQLLRACYRGFIMGNTSTTDQYIEWLGNFGFNHRHTIVNFVEQSLIVDMDSEKPSCNTYEFGFVLSKLIAIKMIRTSDVIFMKKLESSSLLKDGSLSAEQLLLTLLYIFQYPSESEQILTSVIEVSRASHEDSVVYQTYLSSVNESPHDIFKSESEREIAINILRELVTSAYKKELSR</sequence>
<dbReference type="EMBL" id="AXUT01000016">
    <property type="protein sequence ID" value="ESU82271.1"/>
    <property type="molecule type" value="Genomic_DNA"/>
</dbReference>
<evidence type="ECO:0000313" key="4">
    <source>
        <dbReference type="EMBL" id="ESU82271.1"/>
    </source>
</evidence>
<comment type="caution">
    <text evidence="3">The sequence shown here is derived from an EMBL/GenBank/DDBJ whole genome shotgun (WGS) entry which is preliminary data.</text>
</comment>
<organism evidence="3 5">
    <name type="scientific">Shigella dysenteriae WRSd3</name>
    <dbReference type="NCBI Taxonomy" id="1401327"/>
    <lineage>
        <taxon>Bacteria</taxon>
        <taxon>Pseudomonadati</taxon>
        <taxon>Pseudomonadota</taxon>
        <taxon>Gammaproteobacteria</taxon>
        <taxon>Enterobacterales</taxon>
        <taxon>Enterobacteriaceae</taxon>
        <taxon>Shigella</taxon>
    </lineage>
</organism>
<proteinExistence type="predicted"/>
<evidence type="ECO:0000259" key="1">
    <source>
        <dbReference type="Pfam" id="PF07201"/>
    </source>
</evidence>
<dbReference type="Pfam" id="PF07201">
    <property type="entry name" value="HrpJ"/>
    <property type="match status" value="1"/>
</dbReference>
<dbReference type="RefSeq" id="WP_000887827.1">
    <property type="nucleotide sequence ID" value="NZ_AXUT01000016.1"/>
</dbReference>
<dbReference type="GO" id="GO:0030254">
    <property type="term" value="P:protein secretion by the type III secretion system"/>
    <property type="evidence" value="ECO:0007669"/>
    <property type="project" value="InterPro"/>
</dbReference>
<geneLocation type="plasmid" evidence="3">
    <name>unnamed</name>
</geneLocation>
<name>A0A090N9T0_SHIDY</name>
<dbReference type="Gene3D" id="1.10.150.630">
    <property type="match status" value="1"/>
</dbReference>
<evidence type="ECO:0000313" key="5">
    <source>
        <dbReference type="Proteomes" id="UP000017944"/>
    </source>
</evidence>
<dbReference type="Gene3D" id="1.20.1280.240">
    <property type="match status" value="1"/>
</dbReference>